<organism evidence="1 2">
    <name type="scientific">Mesorhizobium amorphae CCNWGS0123</name>
    <dbReference type="NCBI Taxonomy" id="1082933"/>
    <lineage>
        <taxon>Bacteria</taxon>
        <taxon>Pseudomonadati</taxon>
        <taxon>Pseudomonadota</taxon>
        <taxon>Alphaproteobacteria</taxon>
        <taxon>Hyphomicrobiales</taxon>
        <taxon>Phyllobacteriaceae</taxon>
        <taxon>Mesorhizobium</taxon>
    </lineage>
</organism>
<dbReference type="AlphaFoldDB" id="G6Y5A4"/>
<protein>
    <submittedName>
        <fullName evidence="1">Uncharacterized protein</fullName>
    </submittedName>
</protein>
<reference evidence="1 2" key="1">
    <citation type="journal article" date="2012" name="J. Bacteriol.">
        <title>Draft Genome Sequence of Plant Growth-Promoting Rhizobium Mesorhizobium amorphae, Isolated from Zinc-Lead Mine Tailings.</title>
        <authorList>
            <person name="Hao X."/>
            <person name="Lin Y."/>
            <person name="Johnstone L."/>
            <person name="Baltrus D.A."/>
            <person name="Miller S.J."/>
            <person name="Wei G."/>
            <person name="Rensing C."/>
        </authorList>
    </citation>
    <scope>NUCLEOTIDE SEQUENCE [LARGE SCALE GENOMIC DNA]</scope>
    <source>
        <strain evidence="1 2">CCNWGS0123</strain>
    </source>
</reference>
<dbReference type="Proteomes" id="UP000002949">
    <property type="component" value="Unassembled WGS sequence"/>
</dbReference>
<evidence type="ECO:0000313" key="1">
    <source>
        <dbReference type="EMBL" id="EHH13076.1"/>
    </source>
</evidence>
<name>G6Y5A4_9HYPH</name>
<accession>G6Y5A4</accession>
<gene>
    <name evidence="1" type="ORF">MEA186_05566</name>
</gene>
<keyword evidence="2" id="KW-1185">Reference proteome</keyword>
<proteinExistence type="predicted"/>
<dbReference type="EMBL" id="AGSN01000057">
    <property type="protein sequence ID" value="EHH13076.1"/>
    <property type="molecule type" value="Genomic_DNA"/>
</dbReference>
<sequence length="33" mass="4005">MLAALWYVWRRRTPPVAESEEDKALREWLDGQM</sequence>
<evidence type="ECO:0000313" key="2">
    <source>
        <dbReference type="Proteomes" id="UP000002949"/>
    </source>
</evidence>